<accession>A0A370UDX0</accession>
<keyword evidence="3" id="KW-1185">Reference proteome</keyword>
<evidence type="ECO:0000313" key="2">
    <source>
        <dbReference type="EMBL" id="RDL45988.1"/>
    </source>
</evidence>
<evidence type="ECO:0000259" key="1">
    <source>
        <dbReference type="Pfam" id="PF09949"/>
    </source>
</evidence>
<dbReference type="InterPro" id="IPR052935">
    <property type="entry name" value="Mg2+_PAP"/>
</dbReference>
<dbReference type="RefSeq" id="WP_115466574.1">
    <property type="nucleotide sequence ID" value="NZ_QKRA01000001.1"/>
</dbReference>
<organism evidence="2 3">
    <name type="scientific">Marinomonas piezotolerans</name>
    <dbReference type="NCBI Taxonomy" id="2213058"/>
    <lineage>
        <taxon>Bacteria</taxon>
        <taxon>Pseudomonadati</taxon>
        <taxon>Pseudomonadota</taxon>
        <taxon>Gammaproteobacteria</taxon>
        <taxon>Oceanospirillales</taxon>
        <taxon>Oceanospirillaceae</taxon>
        <taxon>Marinomonas</taxon>
    </lineage>
</organism>
<comment type="caution">
    <text evidence="2">The sequence shown here is derived from an EMBL/GenBank/DDBJ whole genome shotgun (WGS) entry which is preliminary data.</text>
</comment>
<proteinExistence type="predicted"/>
<evidence type="ECO:0000313" key="3">
    <source>
        <dbReference type="Proteomes" id="UP000254326"/>
    </source>
</evidence>
<dbReference type="AlphaFoldDB" id="A0A370UDX0"/>
<dbReference type="GO" id="GO:0008195">
    <property type="term" value="F:phosphatidate phosphatase activity"/>
    <property type="evidence" value="ECO:0007669"/>
    <property type="project" value="InterPro"/>
</dbReference>
<name>A0A370UDX0_9GAMM</name>
<dbReference type="EMBL" id="QKRA01000001">
    <property type="protein sequence ID" value="RDL45988.1"/>
    <property type="molecule type" value="Genomic_DNA"/>
</dbReference>
<reference evidence="2 3" key="1">
    <citation type="submission" date="2018-06" db="EMBL/GenBank/DDBJ databases">
        <title>Marinomonas sp. YLB-05 draft genome sequence.</title>
        <authorList>
            <person name="Yu L."/>
            <person name="Tang X."/>
        </authorList>
    </citation>
    <scope>NUCLEOTIDE SEQUENCE [LARGE SCALE GENOMIC DNA]</scope>
    <source>
        <strain evidence="2 3">YLB-05</strain>
    </source>
</reference>
<gene>
    <name evidence="2" type="ORF">DN730_02810</name>
</gene>
<protein>
    <recommendedName>
        <fullName evidence="1">Phosphatidate phosphatase APP1 catalytic domain-containing protein</fullName>
    </recommendedName>
</protein>
<dbReference type="OrthoDB" id="9789875at2"/>
<dbReference type="PANTHER" id="PTHR28208">
    <property type="entry name" value="PHOSPHATIDATE PHOSPHATASE APP1"/>
    <property type="match status" value="1"/>
</dbReference>
<sequence length="378" mass="43388">MHKTVRRWVYRVERRYDKLKHRYKRWRGYSPVIVQPYMTYGTEKELWIAGRLLEAKGIQGKIEDSRWRNLLHMIRRYQSAEIPFTEIQLTLGPDKRTVYTDGNGYFHYRWPTPARSNIQQPWTKLTLQPADPELPKALQHTVAEVSIPNDSVEFGVVSDVDDTIMHTGATNFFRHAQTVLLNNAHSRELLAGTSEFYSALHNGASGNANNPFFYVSSSPWNIYDLIAEFIHLNNLPKGPVLLKDFGLREDRWFKSGHETYKTDRIETILKTYPTLNLVLIGDSGQKDVYAYLKVVKAYPDRILAVYIRDLKPNDRSQKMTSAAKEFADYQVPFAFIQDAGDAVTHAQSLNLVTEKAAEKVKHDAGLAQADGHKQSTTQ</sequence>
<dbReference type="Proteomes" id="UP000254326">
    <property type="component" value="Unassembled WGS sequence"/>
</dbReference>
<feature type="domain" description="Phosphatidate phosphatase APP1 catalytic" evidence="1">
    <location>
        <begin position="154"/>
        <end position="309"/>
    </location>
</feature>
<dbReference type="InterPro" id="IPR019236">
    <property type="entry name" value="APP1_cat"/>
</dbReference>
<dbReference type="PANTHER" id="PTHR28208:SF3">
    <property type="entry name" value="PHOSPHATIDATE PHOSPHATASE APP1"/>
    <property type="match status" value="1"/>
</dbReference>
<dbReference type="Pfam" id="PF09949">
    <property type="entry name" value="APP1_cat"/>
    <property type="match status" value="1"/>
</dbReference>